<gene>
    <name evidence="11" type="ORF">BJ085DRAFT_10418</name>
</gene>
<keyword evidence="4" id="KW-0146">Chitin degradation</keyword>
<evidence type="ECO:0000256" key="5">
    <source>
        <dbReference type="ARBA" id="ARBA00023277"/>
    </source>
</evidence>
<keyword evidence="12" id="KW-1185">Reference proteome</keyword>
<dbReference type="InterPro" id="IPR050542">
    <property type="entry name" value="Glycosyl_Hydrlase18_Chitinase"/>
</dbReference>
<reference evidence="12" key="1">
    <citation type="journal article" date="2018" name="Nat. Microbiol.">
        <title>Leveraging single-cell genomics to expand the fungal tree of life.</title>
        <authorList>
            <person name="Ahrendt S.R."/>
            <person name="Quandt C.A."/>
            <person name="Ciobanu D."/>
            <person name="Clum A."/>
            <person name="Salamov A."/>
            <person name="Andreopoulos B."/>
            <person name="Cheng J.F."/>
            <person name="Woyke T."/>
            <person name="Pelin A."/>
            <person name="Henrissat B."/>
            <person name="Reynolds N.K."/>
            <person name="Benny G.L."/>
            <person name="Smith M.E."/>
            <person name="James T.Y."/>
            <person name="Grigoriev I.V."/>
        </authorList>
    </citation>
    <scope>NUCLEOTIDE SEQUENCE [LARGE SCALE GENOMIC DNA]</scope>
    <source>
        <strain evidence="12">RSA 468</strain>
    </source>
</reference>
<evidence type="ECO:0000256" key="2">
    <source>
        <dbReference type="ARBA" id="ARBA00012729"/>
    </source>
</evidence>
<evidence type="ECO:0000256" key="9">
    <source>
        <dbReference type="RuleBase" id="RU004453"/>
    </source>
</evidence>
<dbReference type="PANTHER" id="PTHR45708:SF49">
    <property type="entry name" value="ENDOCHITINASE"/>
    <property type="match status" value="1"/>
</dbReference>
<dbReference type="STRING" id="215637.A0A4P9ZZ26"/>
<dbReference type="EMBL" id="ML002390">
    <property type="protein sequence ID" value="RKP38232.1"/>
    <property type="molecule type" value="Genomic_DNA"/>
</dbReference>
<proteinExistence type="inferred from homology"/>
<comment type="catalytic activity">
    <reaction evidence="1">
        <text>Random endo-hydrolysis of N-acetyl-beta-D-glucosaminide (1-&gt;4)-beta-linkages in chitin and chitodextrins.</text>
        <dbReference type="EC" id="3.2.1.14"/>
    </reaction>
</comment>
<accession>A0A4P9ZZ26</accession>
<evidence type="ECO:0000256" key="7">
    <source>
        <dbReference type="ARBA" id="ARBA00023326"/>
    </source>
</evidence>
<dbReference type="GO" id="GO:0000272">
    <property type="term" value="P:polysaccharide catabolic process"/>
    <property type="evidence" value="ECO:0007669"/>
    <property type="project" value="UniProtKB-KW"/>
</dbReference>
<dbReference type="SUPFAM" id="SSF51445">
    <property type="entry name" value="(Trans)glycosidases"/>
    <property type="match status" value="1"/>
</dbReference>
<dbReference type="GO" id="GO:0006032">
    <property type="term" value="P:chitin catabolic process"/>
    <property type="evidence" value="ECO:0007669"/>
    <property type="project" value="UniProtKB-KW"/>
</dbReference>
<dbReference type="InterPro" id="IPR017853">
    <property type="entry name" value="GH"/>
</dbReference>
<organism evidence="11 12">
    <name type="scientific">Dimargaris cristalligena</name>
    <dbReference type="NCBI Taxonomy" id="215637"/>
    <lineage>
        <taxon>Eukaryota</taxon>
        <taxon>Fungi</taxon>
        <taxon>Fungi incertae sedis</taxon>
        <taxon>Zoopagomycota</taxon>
        <taxon>Kickxellomycotina</taxon>
        <taxon>Dimargaritomycetes</taxon>
        <taxon>Dimargaritales</taxon>
        <taxon>Dimargaritaceae</taxon>
        <taxon>Dimargaris</taxon>
    </lineage>
</organism>
<evidence type="ECO:0000256" key="6">
    <source>
        <dbReference type="ARBA" id="ARBA00023295"/>
    </source>
</evidence>
<feature type="non-terminal residue" evidence="11">
    <location>
        <position position="1"/>
    </location>
</feature>
<dbReference type="Gene3D" id="3.20.20.80">
    <property type="entry name" value="Glycosidases"/>
    <property type="match status" value="1"/>
</dbReference>
<evidence type="ECO:0000313" key="12">
    <source>
        <dbReference type="Proteomes" id="UP000268162"/>
    </source>
</evidence>
<protein>
    <recommendedName>
        <fullName evidence="2">chitinase</fullName>
        <ecNumber evidence="2">3.2.1.14</ecNumber>
    </recommendedName>
</protein>
<evidence type="ECO:0000256" key="8">
    <source>
        <dbReference type="RuleBase" id="RU000489"/>
    </source>
</evidence>
<sequence>ALDTSCNSNLVSYWGQNSYAAKHNVTDGEQDLDWYCTNSPSEDIIVVSFLNTYNPMILNLSSHCFDFFNNSKLLKCPKVGEQVKRCQAAGKTILLSLGGQEGGYELTSAEQGQTVATDVWNMFLGGSGDTRPFGDAVLDGVDLDIEKNAAAGYTDFIKTLRQLYDTDKNHAYYIAAAPLCHYPDLVMPQTYNEAWFDMLFIQFYNSPCGVDNFGTQSFNYHLWDFWARVYSVNKNVKIYVGIPASTYSALSGYVPAERLMQITDFLQKTYTSFGGVMLYDISESRPNGDYSKKIKEHMVA</sequence>
<feature type="non-terminal residue" evidence="11">
    <location>
        <position position="300"/>
    </location>
</feature>
<dbReference type="InterPro" id="IPR001223">
    <property type="entry name" value="Glyco_hydro18_cat"/>
</dbReference>
<dbReference type="Pfam" id="PF00704">
    <property type="entry name" value="Glyco_hydro_18"/>
    <property type="match status" value="1"/>
</dbReference>
<name>A0A4P9ZZ26_9FUNG</name>
<keyword evidence="3 8" id="KW-0378">Hydrolase</keyword>
<evidence type="ECO:0000313" key="11">
    <source>
        <dbReference type="EMBL" id="RKP38232.1"/>
    </source>
</evidence>
<dbReference type="AlphaFoldDB" id="A0A4P9ZZ26"/>
<feature type="domain" description="GH18" evidence="10">
    <location>
        <begin position="8"/>
        <end position="300"/>
    </location>
</feature>
<dbReference type="GO" id="GO:0005576">
    <property type="term" value="C:extracellular region"/>
    <property type="evidence" value="ECO:0007669"/>
    <property type="project" value="TreeGrafter"/>
</dbReference>
<evidence type="ECO:0000256" key="4">
    <source>
        <dbReference type="ARBA" id="ARBA00023024"/>
    </source>
</evidence>
<keyword evidence="6 8" id="KW-0326">Glycosidase</keyword>
<dbReference type="GO" id="GO:0008843">
    <property type="term" value="F:endochitinase activity"/>
    <property type="evidence" value="ECO:0007669"/>
    <property type="project" value="UniProtKB-EC"/>
</dbReference>
<keyword evidence="7" id="KW-0624">Polysaccharide degradation</keyword>
<evidence type="ECO:0000256" key="3">
    <source>
        <dbReference type="ARBA" id="ARBA00022801"/>
    </source>
</evidence>
<evidence type="ECO:0000259" key="10">
    <source>
        <dbReference type="PROSITE" id="PS51910"/>
    </source>
</evidence>
<dbReference type="InterPro" id="IPR001579">
    <property type="entry name" value="Glyco_hydro_18_chit_AS"/>
</dbReference>
<dbReference type="PROSITE" id="PS51910">
    <property type="entry name" value="GH18_2"/>
    <property type="match status" value="1"/>
</dbReference>
<dbReference type="PROSITE" id="PS01095">
    <property type="entry name" value="GH18_1"/>
    <property type="match status" value="1"/>
</dbReference>
<evidence type="ECO:0000256" key="1">
    <source>
        <dbReference type="ARBA" id="ARBA00000822"/>
    </source>
</evidence>
<dbReference type="PANTHER" id="PTHR45708">
    <property type="entry name" value="ENDOCHITINASE"/>
    <property type="match status" value="1"/>
</dbReference>
<keyword evidence="5" id="KW-0119">Carbohydrate metabolism</keyword>
<comment type="similarity">
    <text evidence="9">Belongs to the glycosyl hydrolase 18 family.</text>
</comment>
<dbReference type="EC" id="3.2.1.14" evidence="2"/>
<dbReference type="Proteomes" id="UP000268162">
    <property type="component" value="Unassembled WGS sequence"/>
</dbReference>